<dbReference type="Proteomes" id="UP000198553">
    <property type="component" value="Unassembled WGS sequence"/>
</dbReference>
<dbReference type="EMBL" id="FOBW01000020">
    <property type="protein sequence ID" value="SEN76273.1"/>
    <property type="molecule type" value="Genomic_DNA"/>
</dbReference>
<protein>
    <submittedName>
        <fullName evidence="2">Uncharacterized protein</fullName>
    </submittedName>
</protein>
<reference evidence="3" key="1">
    <citation type="submission" date="2016-10" db="EMBL/GenBank/DDBJ databases">
        <authorList>
            <person name="Varghese N."/>
            <person name="Submissions S."/>
        </authorList>
    </citation>
    <scope>NUCLEOTIDE SEQUENCE [LARGE SCALE GENOMIC DNA]</scope>
    <source>
        <strain evidence="3">B48,IBRC-M 10115,DSM 25386,CECT 8001</strain>
    </source>
</reference>
<accession>A0A1H8J5Q5</accession>
<feature type="compositionally biased region" description="Low complexity" evidence="1">
    <location>
        <begin position="36"/>
        <end position="55"/>
    </location>
</feature>
<feature type="compositionally biased region" description="Basic and acidic residues" evidence="1">
    <location>
        <begin position="125"/>
        <end position="141"/>
    </location>
</feature>
<gene>
    <name evidence="2" type="ORF">SAMN05192533_1205</name>
</gene>
<evidence type="ECO:0000313" key="2">
    <source>
        <dbReference type="EMBL" id="SEN76273.1"/>
    </source>
</evidence>
<feature type="region of interest" description="Disordered" evidence="1">
    <location>
        <begin position="36"/>
        <end position="56"/>
    </location>
</feature>
<dbReference type="AlphaFoldDB" id="A0A1H8J5Q5"/>
<name>A0A1H8J5Q5_9BACI</name>
<keyword evidence="3" id="KW-1185">Reference proteome</keyword>
<sequence>MKNFTITDAITELKKLGIDHLKKDDLLKKLKAGELGSSAAATSNEEESAVSNSQNKENRNTKDYYIKEHDLYRFVFDCKQKDFLNNIREQKKSKKPFHKWINPYQLELELMESADTSEVTGNPYTKKEKPGTKRRNGPKEEDIQTTFGFLDVEFKYERDIPEGKFNYPTKIIF</sequence>
<organism evidence="2 3">
    <name type="scientific">Mesobacillus persicus</name>
    <dbReference type="NCBI Taxonomy" id="930146"/>
    <lineage>
        <taxon>Bacteria</taxon>
        <taxon>Bacillati</taxon>
        <taxon>Bacillota</taxon>
        <taxon>Bacilli</taxon>
        <taxon>Bacillales</taxon>
        <taxon>Bacillaceae</taxon>
        <taxon>Mesobacillus</taxon>
    </lineage>
</organism>
<feature type="region of interest" description="Disordered" evidence="1">
    <location>
        <begin position="117"/>
        <end position="141"/>
    </location>
</feature>
<proteinExistence type="predicted"/>
<evidence type="ECO:0000313" key="3">
    <source>
        <dbReference type="Proteomes" id="UP000198553"/>
    </source>
</evidence>
<evidence type="ECO:0000256" key="1">
    <source>
        <dbReference type="SAM" id="MobiDB-lite"/>
    </source>
</evidence>
<dbReference type="RefSeq" id="WP_090749747.1">
    <property type="nucleotide sequence ID" value="NZ_FOBW01000020.1"/>
</dbReference>